<dbReference type="VEuPathDB" id="TriTrypDB:C3747_403g16"/>
<dbReference type="VEuPathDB" id="TriTrypDB:TcG_13176"/>
<dbReference type="AlphaFoldDB" id="A0A2V2V4B5"/>
<dbReference type="VEuPathDB" id="TriTrypDB:TCDM_13160"/>
<keyword evidence="1" id="KW-0812">Transmembrane</keyword>
<keyword evidence="1" id="KW-0472">Membrane</keyword>
<feature type="transmembrane region" description="Helical" evidence="1">
    <location>
        <begin position="131"/>
        <end position="150"/>
    </location>
</feature>
<dbReference type="Proteomes" id="UP000246078">
    <property type="component" value="Unassembled WGS sequence"/>
</dbReference>
<evidence type="ECO:0000256" key="1">
    <source>
        <dbReference type="SAM" id="Phobius"/>
    </source>
</evidence>
<gene>
    <name evidence="3" type="ORF">C3747_403g16</name>
</gene>
<keyword evidence="1" id="KW-1133">Transmembrane helix</keyword>
<dbReference type="EMBL" id="PRFC01000403">
    <property type="protein sequence ID" value="PWU89233.1"/>
    <property type="molecule type" value="Genomic_DNA"/>
</dbReference>
<comment type="caution">
    <text evidence="3">The sequence shown here is derived from an EMBL/GenBank/DDBJ whole genome shotgun (WGS) entry which is preliminary data.</text>
</comment>
<feature type="signal peptide" evidence="2">
    <location>
        <begin position="1"/>
        <end position="20"/>
    </location>
</feature>
<dbReference type="VEuPathDB" id="TriTrypDB:TcCLB.504109.200"/>
<evidence type="ECO:0000313" key="4">
    <source>
        <dbReference type="Proteomes" id="UP000246078"/>
    </source>
</evidence>
<accession>A0A2V2V4B5</accession>
<proteinExistence type="predicted"/>
<dbReference type="VEuPathDB" id="TriTrypDB:C4B63_154g7"/>
<organism evidence="3 4">
    <name type="scientific">Trypanosoma cruzi</name>
    <dbReference type="NCBI Taxonomy" id="5693"/>
    <lineage>
        <taxon>Eukaryota</taxon>
        <taxon>Discoba</taxon>
        <taxon>Euglenozoa</taxon>
        <taxon>Kinetoplastea</taxon>
        <taxon>Metakinetoplastina</taxon>
        <taxon>Trypanosomatida</taxon>
        <taxon>Trypanosomatidae</taxon>
        <taxon>Trypanosoma</taxon>
        <taxon>Schizotrypanum</taxon>
    </lineage>
</organism>
<dbReference type="VEuPathDB" id="TriTrypDB:ECC02_012120"/>
<sequence>MQVALFSVVWGITVMHRCCGVYDLWFLRVAIAAPNSLPTCVCVCMCQGLCPHVLLSSVCGGGATGVRDRGERDAWANPPCAPRCCYCLLSPTLFGWMSPTCRRCGCPVHVVCINTVWMTLLLWLSVMPVTFVSYSYSFFVWWSVFGFNSIQLRKKVYNRFPRGRE</sequence>
<keyword evidence="2" id="KW-0732">Signal</keyword>
<dbReference type="VEuPathDB" id="TriTrypDB:TcCL_ESM10650"/>
<name>A0A2V2V4B5_TRYCR</name>
<feature type="chain" id="PRO_5016054991" evidence="2">
    <location>
        <begin position="21"/>
        <end position="165"/>
    </location>
</feature>
<protein>
    <submittedName>
        <fullName evidence="3">Putative retrotransposon hot spot protein (RHS)</fullName>
    </submittedName>
</protein>
<evidence type="ECO:0000313" key="3">
    <source>
        <dbReference type="EMBL" id="PWU89233.1"/>
    </source>
</evidence>
<evidence type="ECO:0000256" key="2">
    <source>
        <dbReference type="SAM" id="SignalP"/>
    </source>
</evidence>
<reference evidence="3 4" key="1">
    <citation type="journal article" date="2018" name="Microb. Genom.">
        <title>Expanding an expanded genome: long-read sequencing of Trypanosoma cruzi.</title>
        <authorList>
            <person name="Berna L."/>
            <person name="Rodriguez M."/>
            <person name="Chiribao M.L."/>
            <person name="Parodi-Talice A."/>
            <person name="Pita S."/>
            <person name="Rijo G."/>
            <person name="Alvarez-Valin F."/>
            <person name="Robello C."/>
        </authorList>
    </citation>
    <scope>NUCLEOTIDE SEQUENCE [LARGE SCALE GENOMIC DNA]</scope>
    <source>
        <strain evidence="3 4">TCC</strain>
    </source>
</reference>